<protein>
    <recommendedName>
        <fullName evidence="4">Betaine lipid synthase</fullName>
    </recommendedName>
</protein>
<dbReference type="InterPro" id="IPR021829">
    <property type="entry name" value="DUF3419"/>
</dbReference>
<proteinExistence type="predicted"/>
<dbReference type="EMBL" id="JANBUL010000243">
    <property type="protein sequence ID" value="KAJ2778200.1"/>
    <property type="molecule type" value="Genomic_DNA"/>
</dbReference>
<evidence type="ECO:0000313" key="3">
    <source>
        <dbReference type="Proteomes" id="UP001140217"/>
    </source>
</evidence>
<dbReference type="Proteomes" id="UP001140217">
    <property type="component" value="Unassembled WGS sequence"/>
</dbReference>
<dbReference type="CDD" id="cd02440">
    <property type="entry name" value="AdoMet_MTases"/>
    <property type="match status" value="1"/>
</dbReference>
<keyword evidence="1" id="KW-0732">Signal</keyword>
<evidence type="ECO:0008006" key="4">
    <source>
        <dbReference type="Google" id="ProtNLM"/>
    </source>
</evidence>
<accession>A0A9W8H5A9</accession>
<dbReference type="PANTHER" id="PTHR47473:SF1">
    <property type="entry name" value="METHYLTRANSFERASE DOMAIN-CONTAINING PROTEIN"/>
    <property type="match status" value="1"/>
</dbReference>
<feature type="signal peptide" evidence="1">
    <location>
        <begin position="1"/>
        <end position="22"/>
    </location>
</feature>
<evidence type="ECO:0000256" key="1">
    <source>
        <dbReference type="SAM" id="SignalP"/>
    </source>
</evidence>
<comment type="caution">
    <text evidence="2">The sequence shown here is derived from an EMBL/GenBank/DDBJ whole genome shotgun (WGS) entry which is preliminary data.</text>
</comment>
<dbReference type="Pfam" id="PF11899">
    <property type="entry name" value="DUF3419"/>
    <property type="match status" value="1"/>
</dbReference>
<dbReference type="InterPro" id="IPR029063">
    <property type="entry name" value="SAM-dependent_MTases_sf"/>
</dbReference>
<dbReference type="AlphaFoldDB" id="A0A9W8H5A9"/>
<evidence type="ECO:0000313" key="2">
    <source>
        <dbReference type="EMBL" id="KAJ2778200.1"/>
    </source>
</evidence>
<feature type="chain" id="PRO_5040973581" description="Betaine lipid synthase" evidence="1">
    <location>
        <begin position="23"/>
        <end position="784"/>
    </location>
</feature>
<organism evidence="2 3">
    <name type="scientific">Coemansia javaensis</name>
    <dbReference type="NCBI Taxonomy" id="2761396"/>
    <lineage>
        <taxon>Eukaryota</taxon>
        <taxon>Fungi</taxon>
        <taxon>Fungi incertae sedis</taxon>
        <taxon>Zoopagomycota</taxon>
        <taxon>Kickxellomycotina</taxon>
        <taxon>Kickxellomycetes</taxon>
        <taxon>Kickxellales</taxon>
        <taxon>Kickxellaceae</taxon>
        <taxon>Coemansia</taxon>
    </lineage>
</organism>
<gene>
    <name evidence="2" type="ORF">H4R18_004749</name>
</gene>
<dbReference type="Gene3D" id="3.40.50.150">
    <property type="entry name" value="Vaccinia Virus protein VP39"/>
    <property type="match status" value="1"/>
</dbReference>
<dbReference type="PANTHER" id="PTHR47473">
    <property type="entry name" value="BTA1P"/>
    <property type="match status" value="1"/>
</dbReference>
<dbReference type="OrthoDB" id="10253390at2759"/>
<keyword evidence="3" id="KW-1185">Reference proteome</keyword>
<dbReference type="SUPFAM" id="SSF53335">
    <property type="entry name" value="S-adenosyl-L-methionine-dependent methyltransferases"/>
    <property type="match status" value="1"/>
</dbReference>
<reference evidence="2" key="1">
    <citation type="submission" date="2022-07" db="EMBL/GenBank/DDBJ databases">
        <title>Phylogenomic reconstructions and comparative analyses of Kickxellomycotina fungi.</title>
        <authorList>
            <person name="Reynolds N.K."/>
            <person name="Stajich J.E."/>
            <person name="Barry K."/>
            <person name="Grigoriev I.V."/>
            <person name="Crous P."/>
            <person name="Smith M.E."/>
        </authorList>
    </citation>
    <scope>NUCLEOTIDE SEQUENCE</scope>
    <source>
        <strain evidence="2">NBRC 105414</strain>
    </source>
</reference>
<name>A0A9W8H5A9_9FUNG</name>
<dbReference type="Pfam" id="PF13489">
    <property type="entry name" value="Methyltransf_23"/>
    <property type="match status" value="1"/>
</dbReference>
<sequence>MGCVDHALLALAAAALAVHAHAEGVEVHDGRPRAAASPAAASTYAVAAVLGAVALAACSRRARTAAAFAYNCFLRPLGAHASDQKRLDAFYEGQAGIYDATRSSLLRGRRTMLRLCAAELERRAARAEKLVWVDMGGGTGWNIEQMDAYFDVSRFHRIYLVDLCRPLCQVAARRAKANGWSNVHIVCQDAASFALPADAAAHADLVTMSYSLSMIGDYYAAIDHVSRLLRPRTGVVGVVDFYVSDPSRTDCGAGTLGYRCSWLTRVFWQHWFEQDHVHLHPSRRNYLEHAFATLKVLNARNHFVVPYLVQIPYYVWLGSPSPAAAERPLDAARFELPSPSASPRDCLHPRSAPSGCPDTWSQSSAEAADSGCLYGVAAGAPARGWARHPYRPSRPEHAQFSTYIYGFTWEDPRTDICVLDLQRGDTVLAITSAGDNVLAYAAHTEGLTIHCVDMNPCQNHLLELKLAALHALDYGRFWSMFGAGQLPGFGRTLDTELSALLSSAAYQYWRANTSAFASAGELPLGARLLGRRGLYTTGYSGLALRCLGLATRLLGVHDSLREMAAAPLLKDQAQVWRRRVLRRLLGSAAVLLLDNRVAMWQLMGVPASQWNMLRSEGSMSQYIRDTLDPVATTTSFARDNYFYHMLIAHRYSRACCPDYLTEPGFRRLQRAARGAAGTAFSIHTATISDTLRSMRPGELSKAVVMDHMDWFGPDEAEAEVRALRRALKQGGFVLWRSAARIPWYIANFEANGFRVEALAVRQPNTQAVLDRVNMYASFYKATKL</sequence>